<evidence type="ECO:0000259" key="5">
    <source>
        <dbReference type="Pfam" id="PF12705"/>
    </source>
</evidence>
<keyword evidence="7" id="KW-0540">Nuclease</keyword>
<dbReference type="InterPro" id="IPR038726">
    <property type="entry name" value="PDDEXK_AddAB-type"/>
</dbReference>
<dbReference type="EMBL" id="BJVQ01000048">
    <property type="protein sequence ID" value="GEL47772.1"/>
    <property type="molecule type" value="Genomic_DNA"/>
</dbReference>
<dbReference type="Proteomes" id="UP000321723">
    <property type="component" value="Unassembled WGS sequence"/>
</dbReference>
<accession>A0A511FF19</accession>
<dbReference type="OrthoDB" id="9791397at2"/>
<feature type="domain" description="PD-(D/E)XK endonuclease-like" evidence="5">
    <location>
        <begin position="36"/>
        <end position="282"/>
    </location>
</feature>
<feature type="compositionally biased region" description="Low complexity" evidence="4">
    <location>
        <begin position="322"/>
        <end position="333"/>
    </location>
</feature>
<evidence type="ECO:0000256" key="4">
    <source>
        <dbReference type="SAM" id="MobiDB-lite"/>
    </source>
</evidence>
<keyword evidence="2" id="KW-0547">Nucleotide-binding</keyword>
<keyword evidence="1" id="KW-0227">DNA damage</keyword>
<dbReference type="Pfam" id="PF12705">
    <property type="entry name" value="PDDEXK_1"/>
    <property type="match status" value="1"/>
</dbReference>
<reference evidence="6 8" key="1">
    <citation type="submission" date="2019-07" db="EMBL/GenBank/DDBJ databases">
        <title>Whole genome shotgun sequence of Cellulomonas hominis NBRC 16055.</title>
        <authorList>
            <person name="Hosoyama A."/>
            <person name="Uohara A."/>
            <person name="Ohji S."/>
            <person name="Ichikawa N."/>
        </authorList>
    </citation>
    <scope>NUCLEOTIDE SEQUENCE [LARGE SCALE GENOMIC DNA]</scope>
    <source>
        <strain evidence="6 8">NBRC 16055</strain>
    </source>
</reference>
<gene>
    <name evidence="6" type="ORF">CHO01_28880</name>
    <name evidence="7" type="ORF">HNR08_003497</name>
</gene>
<dbReference type="AlphaFoldDB" id="A0A511FF19"/>
<proteinExistence type="predicted"/>
<dbReference type="Proteomes" id="UP000564629">
    <property type="component" value="Unassembled WGS sequence"/>
</dbReference>
<dbReference type="Gene3D" id="3.90.320.10">
    <property type="match status" value="1"/>
</dbReference>
<protein>
    <submittedName>
        <fullName evidence="7">Putative RecB family exonuclease</fullName>
    </submittedName>
</protein>
<dbReference type="GO" id="GO:0004527">
    <property type="term" value="F:exonuclease activity"/>
    <property type="evidence" value="ECO:0007669"/>
    <property type="project" value="UniProtKB-KW"/>
</dbReference>
<keyword evidence="3" id="KW-0234">DNA repair</keyword>
<comment type="caution">
    <text evidence="6">The sequence shown here is derived from an EMBL/GenBank/DDBJ whole genome shotgun (WGS) entry which is preliminary data.</text>
</comment>
<feature type="region of interest" description="Disordered" evidence="4">
    <location>
        <begin position="286"/>
        <end position="367"/>
    </location>
</feature>
<evidence type="ECO:0000256" key="2">
    <source>
        <dbReference type="ARBA" id="ARBA00022806"/>
    </source>
</evidence>
<keyword evidence="2" id="KW-0347">Helicase</keyword>
<evidence type="ECO:0000313" key="9">
    <source>
        <dbReference type="Proteomes" id="UP000564629"/>
    </source>
</evidence>
<evidence type="ECO:0000313" key="7">
    <source>
        <dbReference type="EMBL" id="MBB5474761.1"/>
    </source>
</evidence>
<dbReference type="GO" id="GO:0006281">
    <property type="term" value="P:DNA repair"/>
    <property type="evidence" value="ECO:0007669"/>
    <property type="project" value="UniProtKB-KW"/>
</dbReference>
<evidence type="ECO:0000256" key="3">
    <source>
        <dbReference type="ARBA" id="ARBA00023204"/>
    </source>
</evidence>
<dbReference type="InterPro" id="IPR011335">
    <property type="entry name" value="Restrct_endonuc-II-like"/>
</dbReference>
<keyword evidence="8" id="KW-1185">Reference proteome</keyword>
<feature type="compositionally biased region" description="Basic and acidic residues" evidence="4">
    <location>
        <begin position="336"/>
        <end position="350"/>
    </location>
</feature>
<keyword evidence="7" id="KW-0378">Hydrolase</keyword>
<dbReference type="GO" id="GO:0004386">
    <property type="term" value="F:helicase activity"/>
    <property type="evidence" value="ECO:0007669"/>
    <property type="project" value="UniProtKB-KW"/>
</dbReference>
<dbReference type="RefSeq" id="WP_146839173.1">
    <property type="nucleotide sequence ID" value="NZ_BJVQ01000048.1"/>
</dbReference>
<sequence length="515" mass="55033">MSNPELIFQGDRLAWDAGRLVITDTTLLGRLDRPYLSASTAKAIHSCPARLVGDKALPRGFDLLGAPERGTAAHLVLERLYELPPGQRDRQHAMKILTDLVLLEPGPDEVDYAAALGSDPVRYATWIASVTNAFQGIFELESPPAVEVWARELRLDRFEVAGVPFKGFVDRIDGDPDTGLKVIDYKSGKVPKLQYGDDHGDQMRLYAEALLAGLGHTVAAAQLLYIEKVVSRDVDLSPQAIDNTKRGFVRSWEDLRGYVERSAFPAKPSALCGWCPLVNSCPVARPARNPADPRGSKPSAIDLGIPTLRAGGRPEPVPVPAAAPGASAAAAAAHTSSRDAHQGAAHRSEEDPMTSRTRGAREEAKQWESTVNGELNLASYDAIGTIGLASFATELLAEREADLKVHGLAMNPATLRALTAALGRIVLAVQSDITGGSRSWAEGSNTRVRGALRSVIGARPLPIGADGATWAEWEKRVFAFTRAIVQTGIDLFDGKLAEEPLTALLPAPAAPAKAA</sequence>
<evidence type="ECO:0000313" key="8">
    <source>
        <dbReference type="Proteomes" id="UP000321723"/>
    </source>
</evidence>
<keyword evidence="7" id="KW-0269">Exonuclease</keyword>
<dbReference type="EMBL" id="JACHDN010000001">
    <property type="protein sequence ID" value="MBB5474761.1"/>
    <property type="molecule type" value="Genomic_DNA"/>
</dbReference>
<dbReference type="InterPro" id="IPR011604">
    <property type="entry name" value="PDDEXK-like_dom_sf"/>
</dbReference>
<evidence type="ECO:0000256" key="1">
    <source>
        <dbReference type="ARBA" id="ARBA00022763"/>
    </source>
</evidence>
<organism evidence="6 8">
    <name type="scientific">Cellulomonas hominis</name>
    <dbReference type="NCBI Taxonomy" id="156981"/>
    <lineage>
        <taxon>Bacteria</taxon>
        <taxon>Bacillati</taxon>
        <taxon>Actinomycetota</taxon>
        <taxon>Actinomycetes</taxon>
        <taxon>Micrococcales</taxon>
        <taxon>Cellulomonadaceae</taxon>
        <taxon>Cellulomonas</taxon>
    </lineage>
</organism>
<reference evidence="7 9" key="2">
    <citation type="submission" date="2020-08" db="EMBL/GenBank/DDBJ databases">
        <title>Sequencing the genomes of 1000 actinobacteria strains.</title>
        <authorList>
            <person name="Klenk H.-P."/>
        </authorList>
    </citation>
    <scope>NUCLEOTIDE SEQUENCE [LARGE SCALE GENOMIC DNA]</scope>
    <source>
        <strain evidence="7 9">DSM 9581</strain>
    </source>
</reference>
<dbReference type="SUPFAM" id="SSF52980">
    <property type="entry name" value="Restriction endonuclease-like"/>
    <property type="match status" value="1"/>
</dbReference>
<keyword evidence="2" id="KW-0067">ATP-binding</keyword>
<name>A0A511FF19_9CELL</name>
<evidence type="ECO:0000313" key="6">
    <source>
        <dbReference type="EMBL" id="GEL47772.1"/>
    </source>
</evidence>